<dbReference type="Pfam" id="PF00226">
    <property type="entry name" value="DnaJ"/>
    <property type="match status" value="1"/>
</dbReference>
<dbReference type="Gene3D" id="1.10.287.110">
    <property type="entry name" value="DnaJ domain"/>
    <property type="match status" value="1"/>
</dbReference>
<dbReference type="InterPro" id="IPR050817">
    <property type="entry name" value="DjlA_DnaK_co-chaperone"/>
</dbReference>
<feature type="region of interest" description="Disordered" evidence="2">
    <location>
        <begin position="151"/>
        <end position="188"/>
    </location>
</feature>
<dbReference type="PROSITE" id="PS50076">
    <property type="entry name" value="DNAJ_2"/>
    <property type="match status" value="1"/>
</dbReference>
<dbReference type="InterPro" id="IPR036869">
    <property type="entry name" value="J_dom_sf"/>
</dbReference>
<dbReference type="InterPro" id="IPR001623">
    <property type="entry name" value="DnaJ_domain"/>
</dbReference>
<dbReference type="CDD" id="cd06257">
    <property type="entry name" value="DnaJ"/>
    <property type="match status" value="1"/>
</dbReference>
<dbReference type="AlphaFoldDB" id="A0A2N6JWD2"/>
<feature type="domain" description="J" evidence="3">
    <location>
        <begin position="188"/>
        <end position="249"/>
    </location>
</feature>
<evidence type="ECO:0000313" key="5">
    <source>
        <dbReference type="Proteomes" id="UP000235036"/>
    </source>
</evidence>
<feature type="compositionally biased region" description="Polar residues" evidence="2">
    <location>
        <begin position="111"/>
        <end position="124"/>
    </location>
</feature>
<keyword evidence="5" id="KW-1185">Reference proteome</keyword>
<organism evidence="4 5">
    <name type="scientific">Fischerella muscicola CCMEE 5323</name>
    <dbReference type="NCBI Taxonomy" id="2019572"/>
    <lineage>
        <taxon>Bacteria</taxon>
        <taxon>Bacillati</taxon>
        <taxon>Cyanobacteriota</taxon>
        <taxon>Cyanophyceae</taxon>
        <taxon>Nostocales</taxon>
        <taxon>Hapalosiphonaceae</taxon>
        <taxon>Fischerella</taxon>
    </lineage>
</organism>
<evidence type="ECO:0000256" key="2">
    <source>
        <dbReference type="SAM" id="MobiDB-lite"/>
    </source>
</evidence>
<dbReference type="Proteomes" id="UP000235036">
    <property type="component" value="Unassembled WGS sequence"/>
</dbReference>
<dbReference type="SMART" id="SM00271">
    <property type="entry name" value="DnaJ"/>
    <property type="match status" value="1"/>
</dbReference>
<feature type="region of interest" description="Disordered" evidence="2">
    <location>
        <begin position="88"/>
        <end position="133"/>
    </location>
</feature>
<keyword evidence="1" id="KW-0175">Coiled coil</keyword>
<dbReference type="RefSeq" id="WP_016867109.1">
    <property type="nucleotide sequence ID" value="NZ_CAWNVR010000750.1"/>
</dbReference>
<protein>
    <recommendedName>
        <fullName evidence="3">J domain-containing protein</fullName>
    </recommendedName>
</protein>
<proteinExistence type="predicted"/>
<dbReference type="PANTHER" id="PTHR24074">
    <property type="entry name" value="CO-CHAPERONE PROTEIN DJLA"/>
    <property type="match status" value="1"/>
</dbReference>
<feature type="compositionally biased region" description="Low complexity" evidence="2">
    <location>
        <begin position="158"/>
        <end position="178"/>
    </location>
</feature>
<feature type="coiled-coil region" evidence="1">
    <location>
        <begin position="40"/>
        <end position="67"/>
    </location>
</feature>
<dbReference type="PRINTS" id="PR00625">
    <property type="entry name" value="JDOMAIN"/>
</dbReference>
<reference evidence="4 5" key="1">
    <citation type="submission" date="2017-08" db="EMBL/GenBank/DDBJ databases">
        <title>Genomes of Fischerella (Mastigocladus) sp. strains.</title>
        <authorList>
            <person name="Miller S.R."/>
        </authorList>
    </citation>
    <scope>NUCLEOTIDE SEQUENCE [LARGE SCALE GENOMIC DNA]</scope>
    <source>
        <strain evidence="4 5">CCMEE 5323</strain>
    </source>
</reference>
<evidence type="ECO:0000259" key="3">
    <source>
        <dbReference type="PROSITE" id="PS50076"/>
    </source>
</evidence>
<evidence type="ECO:0000256" key="1">
    <source>
        <dbReference type="SAM" id="Coils"/>
    </source>
</evidence>
<gene>
    <name evidence="4" type="ORF">CEN44_25415</name>
</gene>
<dbReference type="EMBL" id="NRQW01000604">
    <property type="protein sequence ID" value="PLZ84279.1"/>
    <property type="molecule type" value="Genomic_DNA"/>
</dbReference>
<accession>A0A2N6JWD2</accession>
<evidence type="ECO:0000313" key="4">
    <source>
        <dbReference type="EMBL" id="PLZ84279.1"/>
    </source>
</evidence>
<sequence>MSLENLREKYQADGAIALADYEKKAEQVIKFTQESEPQEVTQKRQKLQDWQNSLNQLNRELEKTLGISIPRELEVEIPTAKARQSVYSFSGAGIKEDVGTHRQTQTRKQENTTQQTKTRNSSASVPPPPKPEDLEAKFRAWELDQEIAQMKAEMRSPNSQTSKQQHQNQSQQAPHQPKTQAEKDKITRAYTSLGLQPSASLVEIKQAYKTLVKKWHPDLFVDKPQLQQQAQEKMRLINEAYKILSEITPNVN</sequence>
<name>A0A2N6JWD2_FISMU</name>
<dbReference type="SUPFAM" id="SSF46565">
    <property type="entry name" value="Chaperone J-domain"/>
    <property type="match status" value="1"/>
</dbReference>
<comment type="caution">
    <text evidence="4">The sequence shown here is derived from an EMBL/GenBank/DDBJ whole genome shotgun (WGS) entry which is preliminary data.</text>
</comment>